<dbReference type="AlphaFoldDB" id="A0A6A2XI06"/>
<organism evidence="2 3">
    <name type="scientific">Hibiscus syriacus</name>
    <name type="common">Rose of Sharon</name>
    <dbReference type="NCBI Taxonomy" id="106335"/>
    <lineage>
        <taxon>Eukaryota</taxon>
        <taxon>Viridiplantae</taxon>
        <taxon>Streptophyta</taxon>
        <taxon>Embryophyta</taxon>
        <taxon>Tracheophyta</taxon>
        <taxon>Spermatophyta</taxon>
        <taxon>Magnoliopsida</taxon>
        <taxon>eudicotyledons</taxon>
        <taxon>Gunneridae</taxon>
        <taxon>Pentapetalae</taxon>
        <taxon>rosids</taxon>
        <taxon>malvids</taxon>
        <taxon>Malvales</taxon>
        <taxon>Malvaceae</taxon>
        <taxon>Malvoideae</taxon>
        <taxon>Hibiscus</taxon>
    </lineage>
</organism>
<gene>
    <name evidence="2" type="ORF">F3Y22_tig00112236pilonHSYRG00021</name>
</gene>
<evidence type="ECO:0000313" key="3">
    <source>
        <dbReference type="Proteomes" id="UP000436088"/>
    </source>
</evidence>
<reference evidence="2" key="1">
    <citation type="submission" date="2019-09" db="EMBL/GenBank/DDBJ databases">
        <title>Draft genome information of white flower Hibiscus syriacus.</title>
        <authorList>
            <person name="Kim Y.-M."/>
        </authorList>
    </citation>
    <scope>NUCLEOTIDE SEQUENCE [LARGE SCALE GENOMIC DNA]</scope>
    <source>
        <strain evidence="2">YM2019G1</strain>
    </source>
</reference>
<sequence length="186" mass="21415">MDTTCRRKTEKQVTADSRVSKGWGDDDPSVFVMKRIEVEGEFQVTSGYDPEKAPQVMRIRKDPKPLTGATLSSMIKYYKAGYAAIRRHWDRFHGHVQSVGPMKPRELFRMSSVLRGSVIDVHYYNLFEDKFNNLTVQQNTDFIYHNRSLQLNQRTTSNGSLTFVGEWGRSGMLMELLKRIINGCEG</sequence>
<dbReference type="GO" id="GO:0007163">
    <property type="term" value="P:establishment or maintenance of cell polarity"/>
    <property type="evidence" value="ECO:0007669"/>
    <property type="project" value="TreeGrafter"/>
</dbReference>
<dbReference type="GO" id="GO:0005737">
    <property type="term" value="C:cytoplasm"/>
    <property type="evidence" value="ECO:0007669"/>
    <property type="project" value="TreeGrafter"/>
</dbReference>
<dbReference type="Gene3D" id="3.20.20.80">
    <property type="entry name" value="Glycosidases"/>
    <property type="match status" value="1"/>
</dbReference>
<dbReference type="InterPro" id="IPR010431">
    <property type="entry name" value="Fascin"/>
</dbReference>
<keyword evidence="3" id="KW-1185">Reference proteome</keyword>
<dbReference type="Proteomes" id="UP000436088">
    <property type="component" value="Unassembled WGS sequence"/>
</dbReference>
<name>A0A6A2XI06_HIBSY</name>
<dbReference type="PANTHER" id="PTHR10551:SF14">
    <property type="entry name" value="CELLULASE CONTAINING PROTEIN, EXPRESSED"/>
    <property type="match status" value="1"/>
</dbReference>
<evidence type="ECO:0000256" key="1">
    <source>
        <dbReference type="SAM" id="MobiDB-lite"/>
    </source>
</evidence>
<feature type="compositionally biased region" description="Basic and acidic residues" evidence="1">
    <location>
        <begin position="1"/>
        <end position="13"/>
    </location>
</feature>
<dbReference type="InterPro" id="IPR017853">
    <property type="entry name" value="GH"/>
</dbReference>
<dbReference type="GO" id="GO:0016477">
    <property type="term" value="P:cell migration"/>
    <property type="evidence" value="ECO:0007669"/>
    <property type="project" value="TreeGrafter"/>
</dbReference>
<comment type="caution">
    <text evidence="2">The sequence shown here is derived from an EMBL/GenBank/DDBJ whole genome shotgun (WGS) entry which is preliminary data.</text>
</comment>
<dbReference type="SUPFAM" id="SSF51445">
    <property type="entry name" value="(Trans)glycosidases"/>
    <property type="match status" value="1"/>
</dbReference>
<accession>A0A6A2XI06</accession>
<dbReference type="GO" id="GO:0051017">
    <property type="term" value="P:actin filament bundle assembly"/>
    <property type="evidence" value="ECO:0007669"/>
    <property type="project" value="TreeGrafter"/>
</dbReference>
<dbReference type="PANTHER" id="PTHR10551">
    <property type="entry name" value="FASCIN"/>
    <property type="match status" value="1"/>
</dbReference>
<evidence type="ECO:0000313" key="2">
    <source>
        <dbReference type="EMBL" id="KAE8669430.1"/>
    </source>
</evidence>
<feature type="region of interest" description="Disordered" evidence="1">
    <location>
        <begin position="1"/>
        <end position="21"/>
    </location>
</feature>
<dbReference type="EMBL" id="VEPZ02001528">
    <property type="protein sequence ID" value="KAE8669430.1"/>
    <property type="molecule type" value="Genomic_DNA"/>
</dbReference>
<protein>
    <submittedName>
        <fullName evidence="2">Uncharacterized protein</fullName>
    </submittedName>
</protein>
<dbReference type="GO" id="GO:0051015">
    <property type="term" value="F:actin filament binding"/>
    <property type="evidence" value="ECO:0007669"/>
    <property type="project" value="InterPro"/>
</dbReference>
<dbReference type="GO" id="GO:0015629">
    <property type="term" value="C:actin cytoskeleton"/>
    <property type="evidence" value="ECO:0007669"/>
    <property type="project" value="TreeGrafter"/>
</dbReference>
<proteinExistence type="predicted"/>